<proteinExistence type="predicted"/>
<dbReference type="EMBL" id="VSTG01000042">
    <property type="protein sequence ID" value="TYL51868.1"/>
    <property type="molecule type" value="Genomic_DNA"/>
</dbReference>
<protein>
    <submittedName>
        <fullName evidence="2">Glycosyltransferase</fullName>
    </submittedName>
</protein>
<dbReference type="Gene3D" id="3.90.550.10">
    <property type="entry name" value="Spore Coat Polysaccharide Biosynthesis Protein SpsA, Chain A"/>
    <property type="match status" value="1"/>
</dbReference>
<dbReference type="InterPro" id="IPR029044">
    <property type="entry name" value="Nucleotide-diphossugar_trans"/>
</dbReference>
<dbReference type="GO" id="GO:0016758">
    <property type="term" value="F:hexosyltransferase activity"/>
    <property type="evidence" value="ECO:0007669"/>
    <property type="project" value="UniProtKB-ARBA"/>
</dbReference>
<reference evidence="2 3" key="1">
    <citation type="submission" date="2019-08" db="EMBL/GenBank/DDBJ databases">
        <authorList>
            <person name="Duncan S."/>
            <person name="Walker A."/>
        </authorList>
    </citation>
    <scope>NUCLEOTIDE SEQUENCE [LARGE SCALE GENOMIC DNA]</scope>
    <source>
        <strain evidence="2 3">L2-21</strain>
    </source>
</reference>
<keyword evidence="2" id="KW-0808">Transferase</keyword>
<dbReference type="Proteomes" id="UP000324325">
    <property type="component" value="Unassembled WGS sequence"/>
</dbReference>
<name>A0A5S4V0L9_9FIRM</name>
<feature type="domain" description="Glycosyltransferase 2-like" evidence="1">
    <location>
        <begin position="6"/>
        <end position="166"/>
    </location>
</feature>
<dbReference type="PANTHER" id="PTHR22916">
    <property type="entry name" value="GLYCOSYLTRANSFERASE"/>
    <property type="match status" value="1"/>
</dbReference>
<dbReference type="AlphaFoldDB" id="A0A5S4V0L9"/>
<organism evidence="2 3">
    <name type="scientific">Agathobacter rectalis</name>
    <dbReference type="NCBI Taxonomy" id="39491"/>
    <lineage>
        <taxon>Bacteria</taxon>
        <taxon>Bacillati</taxon>
        <taxon>Bacillota</taxon>
        <taxon>Clostridia</taxon>
        <taxon>Lachnospirales</taxon>
        <taxon>Lachnospiraceae</taxon>
        <taxon>Agathobacter</taxon>
    </lineage>
</organism>
<evidence type="ECO:0000313" key="2">
    <source>
        <dbReference type="EMBL" id="TYL51868.1"/>
    </source>
</evidence>
<sequence length="302" mass="35070">MKTVIIVISTYNGARQIERQLDSIFAQIGVDVRVLVRDDCSKDNTVEVVQKYAQRHPNNRIEIIKGENVGYAKSFWLGLSMCNDADYYAFADQDDVWKPNKLIKCIDAMQNENNVPQLAYCKMQRSDIKLNRLDEQVEILKPEQLTKKLTLIKTYNYGAATVINKSAKELVCRVWPEVDDLPHDMWIGTLCFWFGKVYYVDEELYYWIRYDTSVTGEGTKGTAIQYRLKKTLQKKSYPNISTAMLEFYSDILKPSDQAFLKKASDYKKVFKDKMSLLFDPDFKRLTFAGTVALKLGILLNWY</sequence>
<gene>
    <name evidence="2" type="ORF">FYL37_15685</name>
</gene>
<dbReference type="PANTHER" id="PTHR22916:SF3">
    <property type="entry name" value="UDP-GLCNAC:BETAGAL BETA-1,3-N-ACETYLGLUCOSAMINYLTRANSFERASE-LIKE PROTEIN 1"/>
    <property type="match status" value="1"/>
</dbReference>
<evidence type="ECO:0000313" key="3">
    <source>
        <dbReference type="Proteomes" id="UP000324325"/>
    </source>
</evidence>
<dbReference type="Pfam" id="PF00535">
    <property type="entry name" value="Glycos_transf_2"/>
    <property type="match status" value="1"/>
</dbReference>
<reference evidence="2 3" key="2">
    <citation type="submission" date="2019-09" db="EMBL/GenBank/DDBJ databases">
        <title>Strain-level analysis of Eubacterium rectale using genomes from metagenomes.</title>
        <authorList>
            <person name="Karcher N."/>
            <person name="Segata N."/>
        </authorList>
    </citation>
    <scope>NUCLEOTIDE SEQUENCE [LARGE SCALE GENOMIC DNA]</scope>
    <source>
        <strain evidence="2 3">L2-21</strain>
    </source>
</reference>
<dbReference type="SUPFAM" id="SSF53448">
    <property type="entry name" value="Nucleotide-diphospho-sugar transferases"/>
    <property type="match status" value="1"/>
</dbReference>
<dbReference type="RefSeq" id="WP_015568416.1">
    <property type="nucleotide sequence ID" value="NZ_JADNBN010000012.1"/>
</dbReference>
<accession>A0A5S4V0L9</accession>
<comment type="caution">
    <text evidence="2">The sequence shown here is derived from an EMBL/GenBank/DDBJ whole genome shotgun (WGS) entry which is preliminary data.</text>
</comment>
<dbReference type="InterPro" id="IPR001173">
    <property type="entry name" value="Glyco_trans_2-like"/>
</dbReference>
<evidence type="ECO:0000259" key="1">
    <source>
        <dbReference type="Pfam" id="PF00535"/>
    </source>
</evidence>